<evidence type="ECO:0000313" key="1">
    <source>
        <dbReference type="EnsemblMetazoa" id="Aqu2.1.43097_001"/>
    </source>
</evidence>
<protein>
    <submittedName>
        <fullName evidence="1">Uncharacterized protein</fullName>
    </submittedName>
</protein>
<name>A0A1X7VSN5_AMPQE</name>
<sequence length="147" mass="16606">MPLILLLNFSTLQKADYGSMCDFLLDWDFSACLNSSDVSAAWDLIKSAINVAVDKFVPVSTTTRCFGNSPKWFDQSIRHKINCHRTLQRIFRSHPSPLMEAKVSISSDNLNYDIAQAKSSFIAQLHDDKTSFFFLCQIYHQTGSATT</sequence>
<reference evidence="1" key="1">
    <citation type="submission" date="2017-05" db="UniProtKB">
        <authorList>
            <consortium name="EnsemblMetazoa"/>
        </authorList>
    </citation>
    <scope>IDENTIFICATION</scope>
</reference>
<accession>A0A1X7VSN5</accession>
<dbReference type="InParanoid" id="A0A1X7VSN5"/>
<organism evidence="1">
    <name type="scientific">Amphimedon queenslandica</name>
    <name type="common">Sponge</name>
    <dbReference type="NCBI Taxonomy" id="400682"/>
    <lineage>
        <taxon>Eukaryota</taxon>
        <taxon>Metazoa</taxon>
        <taxon>Porifera</taxon>
        <taxon>Demospongiae</taxon>
        <taxon>Heteroscleromorpha</taxon>
        <taxon>Haplosclerida</taxon>
        <taxon>Niphatidae</taxon>
        <taxon>Amphimedon</taxon>
    </lineage>
</organism>
<proteinExistence type="predicted"/>
<dbReference type="AlphaFoldDB" id="A0A1X7VSN5"/>
<dbReference type="EnsemblMetazoa" id="Aqu2.1.43097_001">
    <property type="protein sequence ID" value="Aqu2.1.43097_001"/>
    <property type="gene ID" value="Aqu2.1.43097"/>
</dbReference>